<dbReference type="eggNOG" id="COG0863">
    <property type="taxonomic scope" value="Bacteria"/>
</dbReference>
<evidence type="ECO:0000256" key="4">
    <source>
        <dbReference type="ARBA" id="ARBA00022679"/>
    </source>
</evidence>
<comment type="similarity">
    <text evidence="1">Belongs to the N(4)/N(6)-methyltransferase family. N(4) subfamily.</text>
</comment>
<evidence type="ECO:0000256" key="6">
    <source>
        <dbReference type="ARBA" id="ARBA00022747"/>
    </source>
</evidence>
<evidence type="ECO:0000256" key="7">
    <source>
        <dbReference type="ARBA" id="ARBA00049120"/>
    </source>
</evidence>
<proteinExistence type="inferred from homology"/>
<comment type="catalytic activity">
    <reaction evidence="7">
        <text>a 2'-deoxycytidine in DNA + S-adenosyl-L-methionine = an N(4)-methyl-2'-deoxycytidine in DNA + S-adenosyl-L-homocysteine + H(+)</text>
        <dbReference type="Rhea" id="RHEA:16857"/>
        <dbReference type="Rhea" id="RHEA-COMP:11369"/>
        <dbReference type="Rhea" id="RHEA-COMP:13674"/>
        <dbReference type="ChEBI" id="CHEBI:15378"/>
        <dbReference type="ChEBI" id="CHEBI:57856"/>
        <dbReference type="ChEBI" id="CHEBI:59789"/>
        <dbReference type="ChEBI" id="CHEBI:85452"/>
        <dbReference type="ChEBI" id="CHEBI:137933"/>
        <dbReference type="EC" id="2.1.1.113"/>
    </reaction>
</comment>
<dbReference type="EC" id="2.1.1.113" evidence="2"/>
<dbReference type="Gene3D" id="3.40.50.150">
    <property type="entry name" value="Vaccinia Virus protein VP39"/>
    <property type="match status" value="1"/>
</dbReference>
<evidence type="ECO:0000256" key="5">
    <source>
        <dbReference type="ARBA" id="ARBA00022691"/>
    </source>
</evidence>
<dbReference type="GO" id="GO:0004519">
    <property type="term" value="F:endonuclease activity"/>
    <property type="evidence" value="ECO:0007669"/>
    <property type="project" value="UniProtKB-KW"/>
</dbReference>
<dbReference type="GO" id="GO:0015667">
    <property type="term" value="F:site-specific DNA-methyltransferase (cytosine-N4-specific) activity"/>
    <property type="evidence" value="ECO:0007669"/>
    <property type="project" value="UniProtKB-EC"/>
</dbReference>
<name>A0P4D2_ROSAI</name>
<keyword evidence="8" id="KW-0378">Hydrolase</keyword>
<evidence type="ECO:0000313" key="9">
    <source>
        <dbReference type="Proteomes" id="UP000004848"/>
    </source>
</evidence>
<gene>
    <name evidence="8" type="ORF">SIAM614_31678</name>
</gene>
<keyword evidence="5" id="KW-0949">S-adenosyl-L-methionine</keyword>
<evidence type="ECO:0000313" key="8">
    <source>
        <dbReference type="EMBL" id="EAV40107.1"/>
    </source>
</evidence>
<evidence type="ECO:0000256" key="2">
    <source>
        <dbReference type="ARBA" id="ARBA00012185"/>
    </source>
</evidence>
<dbReference type="EMBL" id="AAUW01000045">
    <property type="protein sequence ID" value="EAV40107.1"/>
    <property type="molecule type" value="Genomic_DNA"/>
</dbReference>
<dbReference type="GO" id="GO:0009307">
    <property type="term" value="P:DNA restriction-modification system"/>
    <property type="evidence" value="ECO:0007669"/>
    <property type="project" value="UniProtKB-KW"/>
</dbReference>
<dbReference type="GO" id="GO:0003677">
    <property type="term" value="F:DNA binding"/>
    <property type="evidence" value="ECO:0007669"/>
    <property type="project" value="InterPro"/>
</dbReference>
<dbReference type="PROSITE" id="PS00093">
    <property type="entry name" value="N4_MTASE"/>
    <property type="match status" value="1"/>
</dbReference>
<keyword evidence="6" id="KW-0680">Restriction system</keyword>
<dbReference type="Proteomes" id="UP000004848">
    <property type="component" value="Unassembled WGS sequence"/>
</dbReference>
<dbReference type="InterPro" id="IPR029063">
    <property type="entry name" value="SAM-dependent_MTases_sf"/>
</dbReference>
<dbReference type="InterPro" id="IPR017985">
    <property type="entry name" value="MeTrfase_CN4_CS"/>
</dbReference>
<comment type="caution">
    <text evidence="8">The sequence shown here is derived from an EMBL/GenBank/DDBJ whole genome shotgun (WGS) entry which is preliminary data.</text>
</comment>
<dbReference type="REBASE" id="23945">
    <property type="entry name" value="M.Sag12614ORF31673P"/>
</dbReference>
<keyword evidence="4 8" id="KW-0808">Transferase</keyword>
<reference evidence="8 9" key="1">
    <citation type="submission" date="2006-05" db="EMBL/GenBank/DDBJ databases">
        <authorList>
            <person name="King G."/>
            <person name="Ferriera S."/>
            <person name="Johnson J."/>
            <person name="Kravitz S."/>
            <person name="Beeson K."/>
            <person name="Sutton G."/>
            <person name="Rogers Y.-H."/>
            <person name="Friedman R."/>
            <person name="Frazier M."/>
            <person name="Venter J.C."/>
        </authorList>
    </citation>
    <scope>NUCLEOTIDE SEQUENCE [LARGE SCALE GENOMIC DNA]</scope>
    <source>
        <strain evidence="9">ATCC 25650 / DSM 13394 / JCM 20685 / NBRC 16684 / NCIMB 2208 / IAM 12614 / B1</strain>
    </source>
</reference>
<dbReference type="AlphaFoldDB" id="A0P4D2"/>
<evidence type="ECO:0000256" key="1">
    <source>
        <dbReference type="ARBA" id="ARBA00010203"/>
    </source>
</evidence>
<accession>A0P4D2</accession>
<keyword evidence="8" id="KW-0540">Nuclease</keyword>
<organism evidence="8 9">
    <name type="scientific">Roseibium aggregatum (strain ATCC 25650 / DSM 13394 / JCM 20685 / NBRC 16684 / NCIMB 2208 / IAM 12614 / B1)</name>
    <name type="common">Stappia aggregata</name>
    <dbReference type="NCBI Taxonomy" id="384765"/>
    <lineage>
        <taxon>Bacteria</taxon>
        <taxon>Pseudomonadati</taxon>
        <taxon>Pseudomonadota</taxon>
        <taxon>Alphaproteobacteria</taxon>
        <taxon>Hyphomicrobiales</taxon>
        <taxon>Stappiaceae</taxon>
        <taxon>Roseibium</taxon>
    </lineage>
</organism>
<dbReference type="SUPFAM" id="SSF53335">
    <property type="entry name" value="S-adenosyl-L-methionine-dependent methyltransferases"/>
    <property type="match status" value="1"/>
</dbReference>
<keyword evidence="3 8" id="KW-0489">Methyltransferase</keyword>
<sequence>MMPKPKALVPYLKTGLGKIFHADSLEVMERMDDASVNLIMTSPPFALTRKKDYGNEQEDAYLEWSAILQCSFTVSEG</sequence>
<evidence type="ECO:0000256" key="3">
    <source>
        <dbReference type="ARBA" id="ARBA00022603"/>
    </source>
</evidence>
<protein>
    <recommendedName>
        <fullName evidence="2">site-specific DNA-methyltransferase (cytosine-N(4)-specific)</fullName>
        <ecNumber evidence="2">2.1.1.113</ecNumber>
    </recommendedName>
</protein>
<keyword evidence="8" id="KW-0255">Endonuclease</keyword>
<dbReference type="GO" id="GO:0032259">
    <property type="term" value="P:methylation"/>
    <property type="evidence" value="ECO:0007669"/>
    <property type="project" value="UniProtKB-KW"/>
</dbReference>